<dbReference type="HOGENOM" id="CLU_2925910_0_0_1"/>
<reference evidence="2 3" key="1">
    <citation type="submission" date="2012-08" db="EMBL/GenBank/DDBJ databases">
        <title>Oryza genome evolution.</title>
        <authorList>
            <person name="Wing R.A."/>
        </authorList>
    </citation>
    <scope>NUCLEOTIDE SEQUENCE</scope>
</reference>
<dbReference type="AlphaFoldDB" id="A0A0D9XMR0"/>
<organism evidence="2 3">
    <name type="scientific">Leersia perrieri</name>
    <dbReference type="NCBI Taxonomy" id="77586"/>
    <lineage>
        <taxon>Eukaryota</taxon>
        <taxon>Viridiplantae</taxon>
        <taxon>Streptophyta</taxon>
        <taxon>Embryophyta</taxon>
        <taxon>Tracheophyta</taxon>
        <taxon>Spermatophyta</taxon>
        <taxon>Magnoliopsida</taxon>
        <taxon>Liliopsida</taxon>
        <taxon>Poales</taxon>
        <taxon>Poaceae</taxon>
        <taxon>BOP clade</taxon>
        <taxon>Oryzoideae</taxon>
        <taxon>Oryzeae</taxon>
        <taxon>Oryzinae</taxon>
        <taxon>Leersia</taxon>
    </lineage>
</organism>
<protein>
    <submittedName>
        <fullName evidence="2">Uncharacterized protein</fullName>
    </submittedName>
</protein>
<name>A0A0D9XMR0_9ORYZ</name>
<feature type="compositionally biased region" description="Basic and acidic residues" evidence="1">
    <location>
        <begin position="38"/>
        <end position="52"/>
    </location>
</feature>
<keyword evidence="3" id="KW-1185">Reference proteome</keyword>
<evidence type="ECO:0000313" key="3">
    <source>
        <dbReference type="Proteomes" id="UP000032180"/>
    </source>
</evidence>
<dbReference type="EnsemblPlants" id="LPERR10G14990.1">
    <property type="protein sequence ID" value="LPERR10G14990.1"/>
    <property type="gene ID" value="LPERR10G14990"/>
</dbReference>
<evidence type="ECO:0000313" key="2">
    <source>
        <dbReference type="EnsemblPlants" id="LPERR10G14990.1"/>
    </source>
</evidence>
<dbReference type="Proteomes" id="UP000032180">
    <property type="component" value="Chromosome 10"/>
</dbReference>
<dbReference type="Gramene" id="LPERR10G14990.1">
    <property type="protein sequence ID" value="LPERR10G14990.1"/>
    <property type="gene ID" value="LPERR10G14990"/>
</dbReference>
<accession>A0A0D9XMR0</accession>
<reference evidence="3" key="2">
    <citation type="submission" date="2013-12" db="EMBL/GenBank/DDBJ databases">
        <authorList>
            <person name="Yu Y."/>
            <person name="Lee S."/>
            <person name="de Baynast K."/>
            <person name="Wissotski M."/>
            <person name="Liu L."/>
            <person name="Talag J."/>
            <person name="Goicoechea J."/>
            <person name="Angelova A."/>
            <person name="Jetty R."/>
            <person name="Kudrna D."/>
            <person name="Golser W."/>
            <person name="Rivera L."/>
            <person name="Zhang J."/>
            <person name="Wing R."/>
        </authorList>
    </citation>
    <scope>NUCLEOTIDE SEQUENCE</scope>
</reference>
<feature type="region of interest" description="Disordered" evidence="1">
    <location>
        <begin position="31"/>
        <end position="61"/>
    </location>
</feature>
<proteinExistence type="predicted"/>
<sequence length="61" mass="6727">MSGGEVSRDIHRLLIPTINLAPLLHRAHHVRPLPAAAHHHEQRPSGEERELSGDQIGRAMG</sequence>
<evidence type="ECO:0000256" key="1">
    <source>
        <dbReference type="SAM" id="MobiDB-lite"/>
    </source>
</evidence>
<reference evidence="2" key="3">
    <citation type="submission" date="2015-04" db="UniProtKB">
        <authorList>
            <consortium name="EnsemblPlants"/>
        </authorList>
    </citation>
    <scope>IDENTIFICATION</scope>
</reference>